<proteinExistence type="predicted"/>
<evidence type="ECO:0000313" key="2">
    <source>
        <dbReference type="EMBL" id="ANU07022.1"/>
    </source>
</evidence>
<protein>
    <recommendedName>
        <fullName evidence="4">DUF4440 domain-containing protein</fullName>
    </recommendedName>
</protein>
<keyword evidence="1" id="KW-0732">Signal</keyword>
<sequence>MRKRSILAASLATLALAGCMASGPPRIPVERIDRALEGAPGEAQPSKLVATELAFARAAQEDGQWTATRAFAGPGAMIHGPNGAIPALPWLQKQSDPAQAAKWAPREIWMSCDGALAVSSGRFVDPEGLVGTYLTVWQRQGREDYRWVYDSAQPDNPQPPARFRPEAQEGDIVVTALDAVQGNVADCPRGATAPDEKAVAAMTAGRQQATRTSPDGTLAYRWEHRSGANGPERYFTAYWLHEGKWQVAVEEVWAGS</sequence>
<keyword evidence="3" id="KW-1185">Reference proteome</keyword>
<evidence type="ECO:0000313" key="3">
    <source>
        <dbReference type="Proteomes" id="UP000092698"/>
    </source>
</evidence>
<dbReference type="PROSITE" id="PS51257">
    <property type="entry name" value="PROKAR_LIPOPROTEIN"/>
    <property type="match status" value="1"/>
</dbReference>
<dbReference type="Proteomes" id="UP000092698">
    <property type="component" value="Chromosome"/>
</dbReference>
<feature type="chain" id="PRO_5008884334" description="DUF4440 domain-containing protein" evidence="1">
    <location>
        <begin position="22"/>
        <end position="256"/>
    </location>
</feature>
<dbReference type="AlphaFoldDB" id="A0A1C7D6N8"/>
<reference evidence="2 3" key="1">
    <citation type="submission" date="2016-07" db="EMBL/GenBank/DDBJ databases">
        <title>Complete genome sequence of Altererythrobacter namhicola JCM 16345T, containing esterase-encoding genes.</title>
        <authorList>
            <person name="Cheng H."/>
            <person name="Wu Y.-H."/>
            <person name="Jian S.-L."/>
            <person name="Huo Y.-Y."/>
            <person name="Wang C.-S."/>
            <person name="Xu X.-W."/>
        </authorList>
    </citation>
    <scope>NUCLEOTIDE SEQUENCE [LARGE SCALE GENOMIC DNA]</scope>
    <source>
        <strain evidence="2 3">JCM 16345</strain>
    </source>
</reference>
<dbReference type="PATRIC" id="fig|645517.4.peg.702"/>
<accession>A0A1C7D6N8</accession>
<organism evidence="2 3">
    <name type="scientific">Paraurantiacibacter namhicola</name>
    <dbReference type="NCBI Taxonomy" id="645517"/>
    <lineage>
        <taxon>Bacteria</taxon>
        <taxon>Pseudomonadati</taxon>
        <taxon>Pseudomonadota</taxon>
        <taxon>Alphaproteobacteria</taxon>
        <taxon>Sphingomonadales</taxon>
        <taxon>Erythrobacteraceae</taxon>
        <taxon>Paraurantiacibacter</taxon>
    </lineage>
</organism>
<dbReference type="KEGG" id="anh:A6F65_00700"/>
<gene>
    <name evidence="2" type="ORF">A6F65_00700</name>
</gene>
<name>A0A1C7D6N8_9SPHN</name>
<dbReference type="OrthoDB" id="7201546at2"/>
<dbReference type="EMBL" id="CP016545">
    <property type="protein sequence ID" value="ANU07022.1"/>
    <property type="molecule type" value="Genomic_DNA"/>
</dbReference>
<evidence type="ECO:0000256" key="1">
    <source>
        <dbReference type="SAM" id="SignalP"/>
    </source>
</evidence>
<feature type="signal peptide" evidence="1">
    <location>
        <begin position="1"/>
        <end position="21"/>
    </location>
</feature>
<dbReference type="STRING" id="645517.A6F65_00700"/>
<evidence type="ECO:0008006" key="4">
    <source>
        <dbReference type="Google" id="ProtNLM"/>
    </source>
</evidence>